<dbReference type="EMBL" id="JAXBLV010000196">
    <property type="protein sequence ID" value="MDY3561552.1"/>
    <property type="molecule type" value="Genomic_DNA"/>
</dbReference>
<dbReference type="PROSITE" id="PS00093">
    <property type="entry name" value="N4_MTASE"/>
    <property type="match status" value="1"/>
</dbReference>
<keyword evidence="6" id="KW-0680">Restriction system</keyword>
<protein>
    <recommendedName>
        <fullName evidence="2">site-specific DNA-methyltransferase (cytosine-N(4)-specific)</fullName>
        <ecNumber evidence="2">2.1.1.113</ecNumber>
    </recommendedName>
</protein>
<evidence type="ECO:0000259" key="10">
    <source>
        <dbReference type="Pfam" id="PF01555"/>
    </source>
</evidence>
<keyword evidence="12" id="KW-1185">Reference proteome</keyword>
<evidence type="ECO:0000313" key="12">
    <source>
        <dbReference type="Proteomes" id="UP001272242"/>
    </source>
</evidence>
<feature type="domain" description="DNA methylase N-4/N-6" evidence="10">
    <location>
        <begin position="65"/>
        <end position="121"/>
    </location>
</feature>
<organism evidence="11 12">
    <name type="scientific">Gemmata algarum</name>
    <dbReference type="NCBI Taxonomy" id="2975278"/>
    <lineage>
        <taxon>Bacteria</taxon>
        <taxon>Pseudomonadati</taxon>
        <taxon>Planctomycetota</taxon>
        <taxon>Planctomycetia</taxon>
        <taxon>Gemmatales</taxon>
        <taxon>Gemmataceae</taxon>
        <taxon>Gemmata</taxon>
    </lineage>
</organism>
<evidence type="ECO:0000256" key="7">
    <source>
        <dbReference type="ARBA" id="ARBA00023125"/>
    </source>
</evidence>
<evidence type="ECO:0000256" key="3">
    <source>
        <dbReference type="ARBA" id="ARBA00022603"/>
    </source>
</evidence>
<dbReference type="EC" id="2.1.1.113" evidence="2"/>
<gene>
    <name evidence="11" type="ORF">R5W23_002830</name>
</gene>
<evidence type="ECO:0000256" key="8">
    <source>
        <dbReference type="ARBA" id="ARBA00049120"/>
    </source>
</evidence>
<dbReference type="InterPro" id="IPR029063">
    <property type="entry name" value="SAM-dependent_MTases_sf"/>
</dbReference>
<evidence type="ECO:0000256" key="4">
    <source>
        <dbReference type="ARBA" id="ARBA00022679"/>
    </source>
</evidence>
<keyword evidence="4" id="KW-0808">Transferase</keyword>
<keyword evidence="5" id="KW-0949">S-adenosyl-L-methionine</keyword>
<keyword evidence="3" id="KW-0489">Methyltransferase</keyword>
<evidence type="ECO:0000256" key="9">
    <source>
        <dbReference type="SAM" id="MobiDB-lite"/>
    </source>
</evidence>
<evidence type="ECO:0000256" key="5">
    <source>
        <dbReference type="ARBA" id="ARBA00022691"/>
    </source>
</evidence>
<evidence type="ECO:0000256" key="1">
    <source>
        <dbReference type="ARBA" id="ARBA00010203"/>
    </source>
</evidence>
<dbReference type="InterPro" id="IPR017985">
    <property type="entry name" value="MeTrfase_CN4_CS"/>
</dbReference>
<dbReference type="RefSeq" id="WP_320687948.1">
    <property type="nucleotide sequence ID" value="NZ_JAXBLV010000196.1"/>
</dbReference>
<comment type="catalytic activity">
    <reaction evidence="8">
        <text>a 2'-deoxycytidine in DNA + S-adenosyl-L-methionine = an N(4)-methyl-2'-deoxycytidine in DNA + S-adenosyl-L-homocysteine + H(+)</text>
        <dbReference type="Rhea" id="RHEA:16857"/>
        <dbReference type="Rhea" id="RHEA-COMP:11369"/>
        <dbReference type="Rhea" id="RHEA-COMP:13674"/>
        <dbReference type="ChEBI" id="CHEBI:15378"/>
        <dbReference type="ChEBI" id="CHEBI:57856"/>
        <dbReference type="ChEBI" id="CHEBI:59789"/>
        <dbReference type="ChEBI" id="CHEBI:85452"/>
        <dbReference type="ChEBI" id="CHEBI:137933"/>
        <dbReference type="EC" id="2.1.1.113"/>
    </reaction>
</comment>
<evidence type="ECO:0000256" key="6">
    <source>
        <dbReference type="ARBA" id="ARBA00022747"/>
    </source>
</evidence>
<comment type="similarity">
    <text evidence="1">Belongs to the N(4)/N(6)-methyltransferase family. N(4) subfamily.</text>
</comment>
<reference evidence="12" key="1">
    <citation type="journal article" date="2023" name="Mar. Drugs">
        <title>Gemmata algarum, a Novel Planctomycete Isolated from an Algal Mat, Displays Antimicrobial Activity.</title>
        <authorList>
            <person name="Kumar G."/>
            <person name="Kallscheuer N."/>
            <person name="Kashif M."/>
            <person name="Ahamad S."/>
            <person name="Jagadeeshwari U."/>
            <person name="Pannikurungottu S."/>
            <person name="Haufschild T."/>
            <person name="Kabuu M."/>
            <person name="Sasikala C."/>
            <person name="Jogler C."/>
            <person name="Ramana C."/>
        </authorList>
    </citation>
    <scope>NUCLEOTIDE SEQUENCE [LARGE SCALE GENOMIC DNA]</scope>
    <source>
        <strain evidence="12">JC673</strain>
    </source>
</reference>
<feature type="region of interest" description="Disordered" evidence="9">
    <location>
        <begin position="1"/>
        <end position="21"/>
    </location>
</feature>
<proteinExistence type="inferred from homology"/>
<evidence type="ECO:0000313" key="11">
    <source>
        <dbReference type="EMBL" id="MDY3561552.1"/>
    </source>
</evidence>
<dbReference type="SUPFAM" id="SSF53335">
    <property type="entry name" value="S-adenosyl-L-methionine-dependent methyltransferases"/>
    <property type="match status" value="1"/>
</dbReference>
<name>A0ABU5F413_9BACT</name>
<comment type="caution">
    <text evidence="11">The sequence shown here is derived from an EMBL/GenBank/DDBJ whole genome shotgun (WGS) entry which is preliminary data.</text>
</comment>
<dbReference type="Proteomes" id="UP001272242">
    <property type="component" value="Unassembled WGS sequence"/>
</dbReference>
<dbReference type="Pfam" id="PF01555">
    <property type="entry name" value="N6_N4_Mtase"/>
    <property type="match status" value="1"/>
</dbReference>
<dbReference type="InterPro" id="IPR002941">
    <property type="entry name" value="DNA_methylase_N4/N6"/>
</dbReference>
<accession>A0ABU5F413</accession>
<sequence length="419" mass="44762">MNRPTVPGGLEPRDPNRRRSLTNIGGAVTKEGDRADADRLAHALDVPPATDAEDDAARGHVHGFHTYPARMHPITAARLVRAFAPPGGTVLDPFCGSGTVLVESLIAGRNARGTDLNPLAVLLAQCKTHPRTPADIDRLVADAVACAEEADARRKAKAGASRRFSPEDVELFEPHVLLELDSLRAKIGTFGGPNRSDLELLLSSVLVKLSRKPGDTGWGVRTRRTAGGFAAKLFVQRAQDLAARLSALRVLLPAPAPTATVVQDDATDLKRLPPGFVGAVVTSPPYAATYDYIAHHSLRLRWLGLDPAPLARGEIGSRTAYARLTPAAARTAWCRELDRFFRAVGRLLPPGAPMVLLMADSAVGDGAIRADEVAAEVGRACGLLPAARASQPRPHFHGPTANAFRARPRFEHALLLRKA</sequence>
<keyword evidence="7" id="KW-0238">DNA-binding</keyword>
<evidence type="ECO:0000256" key="2">
    <source>
        <dbReference type="ARBA" id="ARBA00012185"/>
    </source>
</evidence>
<dbReference type="Gene3D" id="3.40.50.150">
    <property type="entry name" value="Vaccinia Virus protein VP39"/>
    <property type="match status" value="2"/>
</dbReference>